<protein>
    <recommendedName>
        <fullName evidence="3">DUF2290 domain-containing protein</fullName>
    </recommendedName>
</protein>
<gene>
    <name evidence="1" type="ORF">SAMN04490194_6366</name>
</gene>
<evidence type="ECO:0008006" key="3">
    <source>
        <dbReference type="Google" id="ProtNLM"/>
    </source>
</evidence>
<dbReference type="Proteomes" id="UP000198985">
    <property type="component" value="Unassembled WGS sequence"/>
</dbReference>
<dbReference type="EMBL" id="FNTY01000002">
    <property type="protein sequence ID" value="SEF03183.1"/>
    <property type="molecule type" value="Genomic_DNA"/>
</dbReference>
<dbReference type="InterPro" id="IPR018742">
    <property type="entry name" value="DUF2290"/>
</dbReference>
<evidence type="ECO:0000313" key="1">
    <source>
        <dbReference type="EMBL" id="SEF03183.1"/>
    </source>
</evidence>
<name>A0A1H5NNP9_9PSED</name>
<organism evidence="1 2">
    <name type="scientific">Pseudomonas migulae</name>
    <dbReference type="NCBI Taxonomy" id="78543"/>
    <lineage>
        <taxon>Bacteria</taxon>
        <taxon>Pseudomonadati</taxon>
        <taxon>Pseudomonadota</taxon>
        <taxon>Gammaproteobacteria</taxon>
        <taxon>Pseudomonadales</taxon>
        <taxon>Pseudomonadaceae</taxon>
        <taxon>Pseudomonas</taxon>
    </lineage>
</organism>
<evidence type="ECO:0000313" key="2">
    <source>
        <dbReference type="Proteomes" id="UP000198985"/>
    </source>
</evidence>
<proteinExistence type="predicted"/>
<accession>A0A1H5NNP9</accession>
<sequence length="234" mass="27648">MMNRQDIQSGIHKSWDLADKLGLAAAFSNPNLLPLNTEFRDAILSADSTYIDVYLTAMNLSHHNMILSDYSYFQFSMERDGYVRYAYYPNPFISGKESETTSFKKINELFENEFISHEQYLSLLDSKKSLNGKPMWRYENAPDQRKRFFHPCSHFHIGFHSENRWPLKRTLTPLAFSMLVFKQYYGEEWRALGDDDDPEISNSFERALIRERQNCHVVPDDLFEKIEEQAFFFS</sequence>
<dbReference type="AlphaFoldDB" id="A0A1H5NNP9"/>
<reference evidence="1 2" key="1">
    <citation type="submission" date="2016-10" db="EMBL/GenBank/DDBJ databases">
        <authorList>
            <person name="de Groot N.N."/>
        </authorList>
    </citation>
    <scope>NUCLEOTIDE SEQUENCE [LARGE SCALE GENOMIC DNA]</scope>
    <source>
        <strain evidence="1 2">BS3662</strain>
    </source>
</reference>
<dbReference type="Pfam" id="PF10053">
    <property type="entry name" value="DUF2290"/>
    <property type="match status" value="1"/>
</dbReference>